<accession>A0A0F9FZY1</accession>
<reference evidence="1" key="1">
    <citation type="journal article" date="2015" name="Nature">
        <title>Complex archaea that bridge the gap between prokaryotes and eukaryotes.</title>
        <authorList>
            <person name="Spang A."/>
            <person name="Saw J.H."/>
            <person name="Jorgensen S.L."/>
            <person name="Zaremba-Niedzwiedzka K."/>
            <person name="Martijn J."/>
            <person name="Lind A.E."/>
            <person name="van Eijk R."/>
            <person name="Schleper C."/>
            <person name="Guy L."/>
            <person name="Ettema T.J."/>
        </authorList>
    </citation>
    <scope>NUCLEOTIDE SEQUENCE</scope>
</reference>
<dbReference type="EMBL" id="LAZR01019616">
    <property type="protein sequence ID" value="KKL91878.1"/>
    <property type="molecule type" value="Genomic_DNA"/>
</dbReference>
<gene>
    <name evidence="1" type="ORF">LCGC14_1890310</name>
</gene>
<evidence type="ECO:0000313" key="1">
    <source>
        <dbReference type="EMBL" id="KKL91878.1"/>
    </source>
</evidence>
<organism evidence="1">
    <name type="scientific">marine sediment metagenome</name>
    <dbReference type="NCBI Taxonomy" id="412755"/>
    <lineage>
        <taxon>unclassified sequences</taxon>
        <taxon>metagenomes</taxon>
        <taxon>ecological metagenomes</taxon>
    </lineage>
</organism>
<dbReference type="AlphaFoldDB" id="A0A0F9FZY1"/>
<proteinExistence type="predicted"/>
<comment type="caution">
    <text evidence="1">The sequence shown here is derived from an EMBL/GenBank/DDBJ whole genome shotgun (WGS) entry which is preliminary data.</text>
</comment>
<sequence>MIGTADLIPCKNGVQVEISLPQNWTLYSTIYRDEELARKRAESIAIQLRVDLTWNTEPSAT</sequence>
<name>A0A0F9FZY1_9ZZZZ</name>
<protein>
    <submittedName>
        <fullName evidence="1">Uncharacterized protein</fullName>
    </submittedName>
</protein>